<dbReference type="Proteomes" id="UP000655287">
    <property type="component" value="Unassembled WGS sequence"/>
</dbReference>
<sequence>MASGTEEAGLDRCPGEAGLDPDSDVPGGAGEAAMVGGSGRADAEFGAWQPRAVVQAVPITAVATVRRSRRVIARADAGFCVMRPVKEARCCRYVSDF</sequence>
<evidence type="ECO:0000256" key="1">
    <source>
        <dbReference type="SAM" id="MobiDB-lite"/>
    </source>
</evidence>
<comment type="caution">
    <text evidence="2">The sequence shown here is derived from an EMBL/GenBank/DDBJ whole genome shotgun (WGS) entry which is preliminary data.</text>
</comment>
<evidence type="ECO:0000313" key="2">
    <source>
        <dbReference type="EMBL" id="GII77139.1"/>
    </source>
</evidence>
<feature type="region of interest" description="Disordered" evidence="1">
    <location>
        <begin position="1"/>
        <end position="36"/>
    </location>
</feature>
<keyword evidence="3" id="KW-1185">Reference proteome</keyword>
<dbReference type="AlphaFoldDB" id="A0A919QZP8"/>
<protein>
    <submittedName>
        <fullName evidence="2">Uncharacterized protein</fullName>
    </submittedName>
</protein>
<proteinExistence type="predicted"/>
<reference evidence="2" key="1">
    <citation type="submission" date="2021-01" db="EMBL/GenBank/DDBJ databases">
        <title>Whole genome shotgun sequence of Sphaerisporangium rufum NBRC 109079.</title>
        <authorList>
            <person name="Komaki H."/>
            <person name="Tamura T."/>
        </authorList>
    </citation>
    <scope>NUCLEOTIDE SEQUENCE</scope>
    <source>
        <strain evidence="2">NBRC 109079</strain>
    </source>
</reference>
<gene>
    <name evidence="2" type="ORF">Sru01_21210</name>
</gene>
<name>A0A919QZP8_9ACTN</name>
<evidence type="ECO:0000313" key="3">
    <source>
        <dbReference type="Proteomes" id="UP000655287"/>
    </source>
</evidence>
<dbReference type="EMBL" id="BOOU01000032">
    <property type="protein sequence ID" value="GII77139.1"/>
    <property type="molecule type" value="Genomic_DNA"/>
</dbReference>
<organism evidence="2 3">
    <name type="scientific">Sphaerisporangium rufum</name>
    <dbReference type="NCBI Taxonomy" id="1381558"/>
    <lineage>
        <taxon>Bacteria</taxon>
        <taxon>Bacillati</taxon>
        <taxon>Actinomycetota</taxon>
        <taxon>Actinomycetes</taxon>
        <taxon>Streptosporangiales</taxon>
        <taxon>Streptosporangiaceae</taxon>
        <taxon>Sphaerisporangium</taxon>
    </lineage>
</organism>
<accession>A0A919QZP8</accession>